<protein>
    <submittedName>
        <fullName evidence="1">Uncharacterized protein</fullName>
    </submittedName>
</protein>
<gene>
    <name evidence="1" type="ORF">B0H17DRAFT_1131797</name>
</gene>
<organism evidence="1 2">
    <name type="scientific">Mycena rosella</name>
    <name type="common">Pink bonnet</name>
    <name type="synonym">Agaricus rosellus</name>
    <dbReference type="NCBI Taxonomy" id="1033263"/>
    <lineage>
        <taxon>Eukaryota</taxon>
        <taxon>Fungi</taxon>
        <taxon>Dikarya</taxon>
        <taxon>Basidiomycota</taxon>
        <taxon>Agaricomycotina</taxon>
        <taxon>Agaricomycetes</taxon>
        <taxon>Agaricomycetidae</taxon>
        <taxon>Agaricales</taxon>
        <taxon>Marasmiineae</taxon>
        <taxon>Mycenaceae</taxon>
        <taxon>Mycena</taxon>
    </lineage>
</organism>
<sequence>MSNPQLVHRLKAVNPEDRQPVNSTVQKRQFPNNRTALRENAYTASTYYILHMLPDKGNQYLNTTLCIETISVAPRADSVTRDVFRGLINIEHNHVIHTVHATSEAGTLIAKHGPLRGPCQKSGNIYRLASSFRWTADGGEHKHQLRTVYLLYIQTQAKANGKRAAYSKVEGQVVISVIRFLADCPAVQCAVTAKNLMQWSRSRGGAFFWPGHGHDELRCF</sequence>
<dbReference type="AlphaFoldDB" id="A0AAD7GHF4"/>
<dbReference type="EMBL" id="JARKIE010000040">
    <property type="protein sequence ID" value="KAJ7694864.1"/>
    <property type="molecule type" value="Genomic_DNA"/>
</dbReference>
<accession>A0AAD7GHF4</accession>
<reference evidence="1" key="1">
    <citation type="submission" date="2023-03" db="EMBL/GenBank/DDBJ databases">
        <title>Massive genome expansion in bonnet fungi (Mycena s.s.) driven by repeated elements and novel gene families across ecological guilds.</title>
        <authorList>
            <consortium name="Lawrence Berkeley National Laboratory"/>
            <person name="Harder C.B."/>
            <person name="Miyauchi S."/>
            <person name="Viragh M."/>
            <person name="Kuo A."/>
            <person name="Thoen E."/>
            <person name="Andreopoulos B."/>
            <person name="Lu D."/>
            <person name="Skrede I."/>
            <person name="Drula E."/>
            <person name="Henrissat B."/>
            <person name="Morin E."/>
            <person name="Kohler A."/>
            <person name="Barry K."/>
            <person name="LaButti K."/>
            <person name="Morin E."/>
            <person name="Salamov A."/>
            <person name="Lipzen A."/>
            <person name="Mereny Z."/>
            <person name="Hegedus B."/>
            <person name="Baldrian P."/>
            <person name="Stursova M."/>
            <person name="Weitz H."/>
            <person name="Taylor A."/>
            <person name="Grigoriev I.V."/>
            <person name="Nagy L.G."/>
            <person name="Martin F."/>
            <person name="Kauserud H."/>
        </authorList>
    </citation>
    <scope>NUCLEOTIDE SEQUENCE</scope>
    <source>
        <strain evidence="1">CBHHK067</strain>
    </source>
</reference>
<keyword evidence="2" id="KW-1185">Reference proteome</keyword>
<name>A0AAD7GHF4_MYCRO</name>
<comment type="caution">
    <text evidence="1">The sequence shown here is derived from an EMBL/GenBank/DDBJ whole genome shotgun (WGS) entry which is preliminary data.</text>
</comment>
<dbReference type="Proteomes" id="UP001221757">
    <property type="component" value="Unassembled WGS sequence"/>
</dbReference>
<evidence type="ECO:0000313" key="1">
    <source>
        <dbReference type="EMBL" id="KAJ7694864.1"/>
    </source>
</evidence>
<evidence type="ECO:0000313" key="2">
    <source>
        <dbReference type="Proteomes" id="UP001221757"/>
    </source>
</evidence>
<proteinExistence type="predicted"/>